<dbReference type="Proteomes" id="UP001140511">
    <property type="component" value="Unassembled WGS sequence"/>
</dbReference>
<accession>A0A9W9JT92</accession>
<dbReference type="GeneID" id="80863885"/>
<organism evidence="2 3">
    <name type="scientific">Trichoderma breve</name>
    <dbReference type="NCBI Taxonomy" id="2034170"/>
    <lineage>
        <taxon>Eukaryota</taxon>
        <taxon>Fungi</taxon>
        <taxon>Dikarya</taxon>
        <taxon>Ascomycota</taxon>
        <taxon>Pezizomycotina</taxon>
        <taxon>Sordariomycetes</taxon>
        <taxon>Hypocreomycetidae</taxon>
        <taxon>Hypocreales</taxon>
        <taxon>Hypocreaceae</taxon>
        <taxon>Trichoderma</taxon>
    </lineage>
</organism>
<dbReference type="InterPro" id="IPR046486">
    <property type="entry name" value="DUF6579"/>
</dbReference>
<dbReference type="RefSeq" id="XP_056034513.1">
    <property type="nucleotide sequence ID" value="XM_056169197.1"/>
</dbReference>
<dbReference type="Pfam" id="PF20219">
    <property type="entry name" value="DUF6579"/>
    <property type="match status" value="1"/>
</dbReference>
<gene>
    <name evidence="2" type="ORF">T069G_01987</name>
</gene>
<feature type="compositionally biased region" description="Basic and acidic residues" evidence="1">
    <location>
        <begin position="364"/>
        <end position="384"/>
    </location>
</feature>
<protein>
    <submittedName>
        <fullName evidence="2">Uncharacterized protein</fullName>
    </submittedName>
</protein>
<keyword evidence="3" id="KW-1185">Reference proteome</keyword>
<dbReference type="EMBL" id="JAOPEN010000001">
    <property type="protein sequence ID" value="KAJ4865457.1"/>
    <property type="molecule type" value="Genomic_DNA"/>
</dbReference>
<evidence type="ECO:0000313" key="2">
    <source>
        <dbReference type="EMBL" id="KAJ4865457.1"/>
    </source>
</evidence>
<proteinExistence type="predicted"/>
<evidence type="ECO:0000313" key="3">
    <source>
        <dbReference type="Proteomes" id="UP001140511"/>
    </source>
</evidence>
<reference evidence="2" key="1">
    <citation type="submission" date="2022-09" db="EMBL/GenBank/DDBJ databases">
        <title>Chromosome-level assembly of Trichoderma breve T069, a fungus used in development of biopesticide product.</title>
        <authorList>
            <person name="Lin R."/>
            <person name="Liu T."/>
        </authorList>
    </citation>
    <scope>NUCLEOTIDE SEQUENCE</scope>
    <source>
        <strain evidence="2">T069</strain>
    </source>
</reference>
<evidence type="ECO:0000256" key="1">
    <source>
        <dbReference type="SAM" id="MobiDB-lite"/>
    </source>
</evidence>
<feature type="compositionally biased region" description="Basic residues" evidence="1">
    <location>
        <begin position="393"/>
        <end position="403"/>
    </location>
</feature>
<comment type="caution">
    <text evidence="2">The sequence shown here is derived from an EMBL/GenBank/DDBJ whole genome shotgun (WGS) entry which is preliminary data.</text>
</comment>
<name>A0A9W9JT92_9HYPO</name>
<sequence>MGEDLLSFVFKDKQIKGRAIRAAAKLFANAAPIVKTIEAGHGLIKIGDTLSKANELAGRVNDFAPRANQMADGLNRFIPAMQVMGQSMCDSARIFAYFSMIATTVRIGMNMVQTYQGIQALQLIAAKLQDISVSLAAQTALIAQKEFPDYVHSMIRERLMQTSDDAAVNHWFFLWHPDDDWYPKFFHLLEEKPLGTRFCGYTNQIDSVFVFMLAARRRITENEYKARRRGHPMRPTRLHLLVPAYQPILVAEALKIPEEIGDFVMEGRINSNREFVWLNLPDDQRHYTLNIGQWIPPNQGWLTWAASKIGLGEKSPKLRERRALGYSQIPFEIEATPLPANEDDDGSSTLVNPSIAPSEVSLTLREESDRDRDKDKDKDKDKSRRQSTPLHQRERRHRSSRRN</sequence>
<feature type="region of interest" description="Disordered" evidence="1">
    <location>
        <begin position="335"/>
        <end position="403"/>
    </location>
</feature>
<dbReference type="AlphaFoldDB" id="A0A9W9JT92"/>